<protein>
    <submittedName>
        <fullName evidence="2">N-acetyltransferase</fullName>
    </submittedName>
</protein>
<proteinExistence type="predicted"/>
<gene>
    <name evidence="2" type="ORF">H6A34_04970</name>
</gene>
<evidence type="ECO:0000313" key="2">
    <source>
        <dbReference type="EMBL" id="MBM6673228.1"/>
    </source>
</evidence>
<reference evidence="2" key="1">
    <citation type="submission" date="2020-08" db="EMBL/GenBank/DDBJ databases">
        <authorList>
            <person name="Cejkova D."/>
            <person name="Kubasova T."/>
            <person name="Jahodarova E."/>
            <person name="Rychlik I."/>
        </authorList>
    </citation>
    <scope>NUCLEOTIDE SEQUENCE</scope>
    <source>
        <strain evidence="2">An824</strain>
    </source>
</reference>
<name>A0A939B7E4_9BACT</name>
<keyword evidence="3" id="KW-1185">Reference proteome</keyword>
<dbReference type="Proteomes" id="UP000706891">
    <property type="component" value="Unassembled WGS sequence"/>
</dbReference>
<dbReference type="PROSITE" id="PS51186">
    <property type="entry name" value="GNAT"/>
    <property type="match status" value="1"/>
</dbReference>
<sequence length="181" mass="20029">MSDKVYFVREERPEDHEAVARVVEFAFRDMAESDHDEHRLVGRLRCSEAFVPQLSLVAETNEGEIIGHILMTKVRIVSAEESFVSLGLAPVCVLPAWQRRGVGSLLIHEAHRRAAALGFTSAVLLGHKDYYPRFGYRPASIFGISFPFDAPGECCMAVELLPGGLKGVSGTVEYDKAFFGE</sequence>
<dbReference type="SUPFAM" id="SSF55729">
    <property type="entry name" value="Acyl-CoA N-acyltransferases (Nat)"/>
    <property type="match status" value="1"/>
</dbReference>
<reference evidence="2" key="2">
    <citation type="journal article" date="2021" name="Sci. Rep.">
        <title>The distribution of antibiotic resistance genes in chicken gut microbiota commensals.</title>
        <authorList>
            <person name="Juricova H."/>
            <person name="Matiasovicova J."/>
            <person name="Kubasova T."/>
            <person name="Cejkova D."/>
            <person name="Rychlik I."/>
        </authorList>
    </citation>
    <scope>NUCLEOTIDE SEQUENCE</scope>
    <source>
        <strain evidence="2">An824</strain>
    </source>
</reference>
<accession>A0A939B7E4</accession>
<dbReference type="CDD" id="cd04301">
    <property type="entry name" value="NAT_SF"/>
    <property type="match status" value="1"/>
</dbReference>
<evidence type="ECO:0000259" key="1">
    <source>
        <dbReference type="PROSITE" id="PS51186"/>
    </source>
</evidence>
<feature type="domain" description="N-acetyltransferase" evidence="1">
    <location>
        <begin position="6"/>
        <end position="161"/>
    </location>
</feature>
<dbReference type="Gene3D" id="3.40.630.30">
    <property type="match status" value="1"/>
</dbReference>
<comment type="caution">
    <text evidence="2">The sequence shown here is derived from an EMBL/GenBank/DDBJ whole genome shotgun (WGS) entry which is preliminary data.</text>
</comment>
<dbReference type="InterPro" id="IPR016181">
    <property type="entry name" value="Acyl_CoA_acyltransferase"/>
</dbReference>
<dbReference type="InterPro" id="IPR000182">
    <property type="entry name" value="GNAT_dom"/>
</dbReference>
<organism evidence="2 3">
    <name type="scientific">Marseilla massiliensis</name>
    <dbReference type="NCBI Taxonomy" id="1841864"/>
    <lineage>
        <taxon>Bacteria</taxon>
        <taxon>Pseudomonadati</taxon>
        <taxon>Bacteroidota</taxon>
        <taxon>Bacteroidia</taxon>
        <taxon>Bacteroidales</taxon>
        <taxon>Prevotellaceae</taxon>
        <taxon>Marseilla</taxon>
    </lineage>
</organism>
<dbReference type="EMBL" id="JACJJG010000016">
    <property type="protein sequence ID" value="MBM6673228.1"/>
    <property type="molecule type" value="Genomic_DNA"/>
</dbReference>
<dbReference type="RefSeq" id="WP_420870812.1">
    <property type="nucleotide sequence ID" value="NZ_JACJJG010000016.1"/>
</dbReference>
<dbReference type="Pfam" id="PF13508">
    <property type="entry name" value="Acetyltransf_7"/>
    <property type="match status" value="1"/>
</dbReference>
<dbReference type="AlphaFoldDB" id="A0A939B7E4"/>
<evidence type="ECO:0000313" key="3">
    <source>
        <dbReference type="Proteomes" id="UP000706891"/>
    </source>
</evidence>
<dbReference type="GO" id="GO:0016747">
    <property type="term" value="F:acyltransferase activity, transferring groups other than amino-acyl groups"/>
    <property type="evidence" value="ECO:0007669"/>
    <property type="project" value="InterPro"/>
</dbReference>